<keyword evidence="5" id="KW-0804">Transcription</keyword>
<dbReference type="InterPro" id="IPR036388">
    <property type="entry name" value="WH-like_DNA-bd_sf"/>
</dbReference>
<sequence>MIHWTVNPAEEAPADNKSLEQLHSAVSRYCLAITGSTWDAEDLAQDTWIKAMALAQGTAAHRNPEALLRRIAKNTWIDQGRRKTVYRRILHQLTRSDSFTEEPFDDLDAMVRSLVHHLSPLQRVVFLLRDVYGYNSLEVSHLLNTSEGAVKAALHRARLSLSKVREDVALEAEHSEEGEDMKAFLRSLAAAIRSEDVDRVVHLAQMDAVPPGTAVRAVQTQLLRQARSATRRTGSAPTALLAA</sequence>
<dbReference type="Pfam" id="PF08281">
    <property type="entry name" value="Sigma70_r4_2"/>
    <property type="match status" value="1"/>
</dbReference>
<dbReference type="GO" id="GO:0003677">
    <property type="term" value="F:DNA binding"/>
    <property type="evidence" value="ECO:0007669"/>
    <property type="project" value="UniProtKB-KW"/>
</dbReference>
<dbReference type="Gene3D" id="1.10.1740.10">
    <property type="match status" value="1"/>
</dbReference>
<organism evidence="8 9">
    <name type="scientific">Paenibacillus aurantius</name>
    <dbReference type="NCBI Taxonomy" id="2918900"/>
    <lineage>
        <taxon>Bacteria</taxon>
        <taxon>Bacillati</taxon>
        <taxon>Bacillota</taxon>
        <taxon>Bacilli</taxon>
        <taxon>Bacillales</taxon>
        <taxon>Paenibacillaceae</taxon>
        <taxon>Paenibacillus</taxon>
    </lineage>
</organism>
<reference evidence="8 9" key="1">
    <citation type="submission" date="2022-02" db="EMBL/GenBank/DDBJ databases">
        <title>Paenibacillus sp. MBLB1776 Whole Genome Shotgun Sequencing.</title>
        <authorList>
            <person name="Hwang C.Y."/>
            <person name="Cho E.-S."/>
            <person name="Seo M.-J."/>
        </authorList>
    </citation>
    <scope>NUCLEOTIDE SEQUENCE [LARGE SCALE GENOMIC DNA]</scope>
    <source>
        <strain evidence="8 9">MBLB1776</strain>
    </source>
</reference>
<dbReference type="InterPro" id="IPR039425">
    <property type="entry name" value="RNA_pol_sigma-70-like"/>
</dbReference>
<dbReference type="PANTHER" id="PTHR43133:SF8">
    <property type="entry name" value="RNA POLYMERASE SIGMA FACTOR HI_1459-RELATED"/>
    <property type="match status" value="1"/>
</dbReference>
<name>A0AA96RD62_9BACL</name>
<dbReference type="SUPFAM" id="SSF88659">
    <property type="entry name" value="Sigma3 and sigma4 domains of RNA polymerase sigma factors"/>
    <property type="match status" value="1"/>
</dbReference>
<keyword evidence="4" id="KW-0238">DNA-binding</keyword>
<dbReference type="InterPro" id="IPR013324">
    <property type="entry name" value="RNA_pol_sigma_r3/r4-like"/>
</dbReference>
<dbReference type="InterPro" id="IPR014284">
    <property type="entry name" value="RNA_pol_sigma-70_dom"/>
</dbReference>
<dbReference type="AlphaFoldDB" id="A0AA96RD62"/>
<dbReference type="RefSeq" id="WP_315602838.1">
    <property type="nucleotide sequence ID" value="NZ_CP130318.1"/>
</dbReference>
<dbReference type="SUPFAM" id="SSF88946">
    <property type="entry name" value="Sigma2 domain of RNA polymerase sigma factors"/>
    <property type="match status" value="1"/>
</dbReference>
<evidence type="ECO:0000256" key="4">
    <source>
        <dbReference type="ARBA" id="ARBA00023125"/>
    </source>
</evidence>
<feature type="domain" description="RNA polymerase sigma-70 region 2" evidence="6">
    <location>
        <begin position="20"/>
        <end position="83"/>
    </location>
</feature>
<keyword evidence="9" id="KW-1185">Reference proteome</keyword>
<proteinExistence type="inferred from homology"/>
<protein>
    <submittedName>
        <fullName evidence="8">RNA polymerase sigma factor</fullName>
    </submittedName>
</protein>
<dbReference type="InterPro" id="IPR013249">
    <property type="entry name" value="RNA_pol_sigma70_r4_t2"/>
</dbReference>
<dbReference type="NCBIfam" id="TIGR02937">
    <property type="entry name" value="sigma70-ECF"/>
    <property type="match status" value="1"/>
</dbReference>
<evidence type="ECO:0000256" key="3">
    <source>
        <dbReference type="ARBA" id="ARBA00023082"/>
    </source>
</evidence>
<feature type="domain" description="RNA polymerase sigma factor 70 region 4 type 2" evidence="7">
    <location>
        <begin position="110"/>
        <end position="161"/>
    </location>
</feature>
<evidence type="ECO:0000256" key="1">
    <source>
        <dbReference type="ARBA" id="ARBA00010641"/>
    </source>
</evidence>
<dbReference type="Gene3D" id="1.10.10.10">
    <property type="entry name" value="Winged helix-like DNA-binding domain superfamily/Winged helix DNA-binding domain"/>
    <property type="match status" value="1"/>
</dbReference>
<comment type="similarity">
    <text evidence="1">Belongs to the sigma-70 factor family. ECF subfamily.</text>
</comment>
<evidence type="ECO:0000313" key="9">
    <source>
        <dbReference type="Proteomes" id="UP001305702"/>
    </source>
</evidence>
<dbReference type="GO" id="GO:0016987">
    <property type="term" value="F:sigma factor activity"/>
    <property type="evidence" value="ECO:0007669"/>
    <property type="project" value="UniProtKB-KW"/>
</dbReference>
<dbReference type="InterPro" id="IPR007627">
    <property type="entry name" value="RNA_pol_sigma70_r2"/>
</dbReference>
<gene>
    <name evidence="8" type="ORF">MJA45_15595</name>
</gene>
<evidence type="ECO:0000259" key="7">
    <source>
        <dbReference type="Pfam" id="PF08281"/>
    </source>
</evidence>
<dbReference type="Proteomes" id="UP001305702">
    <property type="component" value="Chromosome"/>
</dbReference>
<evidence type="ECO:0000259" key="6">
    <source>
        <dbReference type="Pfam" id="PF04542"/>
    </source>
</evidence>
<keyword evidence="2" id="KW-0805">Transcription regulation</keyword>
<dbReference type="InterPro" id="IPR013325">
    <property type="entry name" value="RNA_pol_sigma_r2"/>
</dbReference>
<keyword evidence="3" id="KW-0731">Sigma factor</keyword>
<evidence type="ECO:0000256" key="5">
    <source>
        <dbReference type="ARBA" id="ARBA00023163"/>
    </source>
</evidence>
<dbReference type="KEGG" id="paun:MJA45_15595"/>
<dbReference type="GO" id="GO:0006352">
    <property type="term" value="P:DNA-templated transcription initiation"/>
    <property type="evidence" value="ECO:0007669"/>
    <property type="project" value="InterPro"/>
</dbReference>
<evidence type="ECO:0000256" key="2">
    <source>
        <dbReference type="ARBA" id="ARBA00023015"/>
    </source>
</evidence>
<dbReference type="Pfam" id="PF04542">
    <property type="entry name" value="Sigma70_r2"/>
    <property type="match status" value="1"/>
</dbReference>
<evidence type="ECO:0000313" key="8">
    <source>
        <dbReference type="EMBL" id="WNQ09071.1"/>
    </source>
</evidence>
<accession>A0AA96RD62</accession>
<dbReference type="EMBL" id="CP130318">
    <property type="protein sequence ID" value="WNQ09071.1"/>
    <property type="molecule type" value="Genomic_DNA"/>
</dbReference>
<dbReference type="PANTHER" id="PTHR43133">
    <property type="entry name" value="RNA POLYMERASE ECF-TYPE SIGMA FACTO"/>
    <property type="match status" value="1"/>
</dbReference>